<proteinExistence type="predicted"/>
<dbReference type="InterPro" id="IPR005585">
    <property type="entry name" value="DUF327"/>
</dbReference>
<dbReference type="EMBL" id="NPDN01000001">
    <property type="protein sequence ID" value="PJZ27164.1"/>
    <property type="molecule type" value="Genomic_DNA"/>
</dbReference>
<dbReference type="Pfam" id="PF03885">
    <property type="entry name" value="DUF327"/>
    <property type="match status" value="1"/>
</dbReference>
<feature type="region of interest" description="Disordered" evidence="1">
    <location>
        <begin position="1"/>
        <end position="41"/>
    </location>
</feature>
<dbReference type="SUPFAM" id="SSF158397">
    <property type="entry name" value="TM1646-like"/>
    <property type="match status" value="1"/>
</dbReference>
<evidence type="ECO:0008006" key="4">
    <source>
        <dbReference type="Google" id="ProtNLM"/>
    </source>
</evidence>
<name>A0A2M9XHN8_9LEPT</name>
<sequence length="168" mass="19520">MKIQSQQKDPRTESRRKRDFGLSLSSSLYQPVPSSVSDSQIPDSKSEFFDLVEHLLPYNQERTRDLNSLLRDLPDAERNFLKSPTYANLEVYKRIVQGILKEVMDRNTSLETLRTRARGGSEKVYQVIQIVDDKIQTLADFIIHPENSTFDLMKRMEDIRGLLVDLMN</sequence>
<feature type="compositionally biased region" description="Polar residues" evidence="1">
    <location>
        <begin position="23"/>
        <end position="41"/>
    </location>
</feature>
<comment type="caution">
    <text evidence="2">The sequence shown here is derived from an EMBL/GenBank/DDBJ whole genome shotgun (WGS) entry which is preliminary data.</text>
</comment>
<organism evidence="2 3">
    <name type="scientific">Leptospira hartskeerlii</name>
    <dbReference type="NCBI Taxonomy" id="2023177"/>
    <lineage>
        <taxon>Bacteria</taxon>
        <taxon>Pseudomonadati</taxon>
        <taxon>Spirochaetota</taxon>
        <taxon>Spirochaetia</taxon>
        <taxon>Leptospirales</taxon>
        <taxon>Leptospiraceae</taxon>
        <taxon>Leptospira</taxon>
    </lineage>
</organism>
<dbReference type="Proteomes" id="UP000232196">
    <property type="component" value="Unassembled WGS sequence"/>
</dbReference>
<evidence type="ECO:0000256" key="1">
    <source>
        <dbReference type="SAM" id="MobiDB-lite"/>
    </source>
</evidence>
<dbReference type="Gene3D" id="1.20.120.490">
    <property type="entry name" value="Hypothetical protein TM1646-like domain"/>
    <property type="match status" value="1"/>
</dbReference>
<gene>
    <name evidence="2" type="ORF">CH357_00955</name>
</gene>
<dbReference type="AlphaFoldDB" id="A0A2M9XHN8"/>
<accession>A0A2M9XHN8</accession>
<evidence type="ECO:0000313" key="3">
    <source>
        <dbReference type="Proteomes" id="UP000232196"/>
    </source>
</evidence>
<protein>
    <recommendedName>
        <fullName evidence="4">DUF327 domain-containing protein</fullName>
    </recommendedName>
</protein>
<dbReference type="InterPro" id="IPR024042">
    <property type="entry name" value="TM1646-like_dom_sf"/>
</dbReference>
<evidence type="ECO:0000313" key="2">
    <source>
        <dbReference type="EMBL" id="PJZ27164.1"/>
    </source>
</evidence>
<reference evidence="2 3" key="1">
    <citation type="submission" date="2017-07" db="EMBL/GenBank/DDBJ databases">
        <title>Leptospira spp. isolated from tropical soils.</title>
        <authorList>
            <person name="Thibeaux R."/>
            <person name="Iraola G."/>
            <person name="Ferres I."/>
            <person name="Bierque E."/>
            <person name="Girault D."/>
            <person name="Soupe-Gilbert M.-E."/>
            <person name="Picardeau M."/>
            <person name="Goarant C."/>
        </authorList>
    </citation>
    <scope>NUCLEOTIDE SEQUENCE [LARGE SCALE GENOMIC DNA]</scope>
    <source>
        <strain evidence="2 3">MCA1-C-A1</strain>
    </source>
</reference>
<dbReference type="RefSeq" id="WP_100704911.1">
    <property type="nucleotide sequence ID" value="NZ_NPDL01000004.1"/>
</dbReference>
<dbReference type="OrthoDB" id="338478at2"/>
<keyword evidence="3" id="KW-1185">Reference proteome</keyword>